<dbReference type="GO" id="GO:0030599">
    <property type="term" value="F:pectinesterase activity"/>
    <property type="evidence" value="ECO:0007669"/>
    <property type="project" value="UniProtKB-UniRule"/>
</dbReference>
<comment type="pathway">
    <text evidence="2 9">Glycan metabolism; pectin degradation; 2-dehydro-3-deoxy-D-gluconate from pectin: step 1/5.</text>
</comment>
<proteinExistence type="inferred from homology"/>
<comment type="catalytic activity">
    <reaction evidence="9">
        <text>[(1-&gt;4)-alpha-D-galacturonosyl methyl ester](n) + n H2O = [(1-&gt;4)-alpha-D-galacturonosyl](n) + n methanol + n H(+)</text>
        <dbReference type="Rhea" id="RHEA:22380"/>
        <dbReference type="Rhea" id="RHEA-COMP:14570"/>
        <dbReference type="Rhea" id="RHEA-COMP:14573"/>
        <dbReference type="ChEBI" id="CHEBI:15377"/>
        <dbReference type="ChEBI" id="CHEBI:15378"/>
        <dbReference type="ChEBI" id="CHEBI:17790"/>
        <dbReference type="ChEBI" id="CHEBI:140522"/>
        <dbReference type="ChEBI" id="CHEBI:140523"/>
        <dbReference type="EC" id="3.1.1.11"/>
    </reaction>
</comment>
<name>A0A978V289_ZIZJJ</name>
<evidence type="ECO:0000313" key="11">
    <source>
        <dbReference type="EMBL" id="KAH7521472.1"/>
    </source>
</evidence>
<dbReference type="InterPro" id="IPR033131">
    <property type="entry name" value="Pectinesterase_Asp_AS"/>
</dbReference>
<dbReference type="NCBIfam" id="TIGR01614">
    <property type="entry name" value="PME_inhib"/>
    <property type="match status" value="1"/>
</dbReference>
<dbReference type="GO" id="GO:0042545">
    <property type="term" value="P:cell wall modification"/>
    <property type="evidence" value="ECO:0007669"/>
    <property type="project" value="UniProtKB-UniRule"/>
</dbReference>
<dbReference type="Pfam" id="PF04043">
    <property type="entry name" value="PMEI"/>
    <property type="match status" value="1"/>
</dbReference>
<dbReference type="PROSITE" id="PS00503">
    <property type="entry name" value="PECTINESTERASE_2"/>
    <property type="match status" value="1"/>
</dbReference>
<dbReference type="InterPro" id="IPR035513">
    <property type="entry name" value="Invertase/methylesterase_inhib"/>
</dbReference>
<accession>A0A978V289</accession>
<evidence type="ECO:0000256" key="8">
    <source>
        <dbReference type="PROSITE-ProRule" id="PRU10040"/>
    </source>
</evidence>
<dbReference type="SUPFAM" id="SSF51126">
    <property type="entry name" value="Pectin lyase-like"/>
    <property type="match status" value="1"/>
</dbReference>
<feature type="domain" description="Pectinesterase inhibitor" evidence="10">
    <location>
        <begin position="56"/>
        <end position="218"/>
    </location>
</feature>
<dbReference type="OrthoDB" id="2019149at2759"/>
<dbReference type="EC" id="3.1.1.11" evidence="9"/>
<comment type="similarity">
    <text evidence="3">In the N-terminal section; belongs to the PMEI family.</text>
</comment>
<reference evidence="11" key="1">
    <citation type="journal article" date="2021" name="Front. Plant Sci.">
        <title>Chromosome-Scale Genome Assembly for Chinese Sour Jujube and Insights Into Its Genome Evolution and Domestication Signature.</title>
        <authorList>
            <person name="Shen L.-Y."/>
            <person name="Luo H."/>
            <person name="Wang X.-L."/>
            <person name="Wang X.-M."/>
            <person name="Qiu X.-J."/>
            <person name="Liu H."/>
            <person name="Zhou S.-S."/>
            <person name="Jia K.-H."/>
            <person name="Nie S."/>
            <person name="Bao Y.-T."/>
            <person name="Zhang R.-G."/>
            <person name="Yun Q.-Z."/>
            <person name="Chai Y.-H."/>
            <person name="Lu J.-Y."/>
            <person name="Li Y."/>
            <person name="Zhao S.-W."/>
            <person name="Mao J.-F."/>
            <person name="Jia S.-G."/>
            <person name="Mao Y.-M."/>
        </authorList>
    </citation>
    <scope>NUCLEOTIDE SEQUENCE</scope>
    <source>
        <strain evidence="11">AT0</strain>
        <tissue evidence="11">Leaf</tissue>
    </source>
</reference>
<comment type="subcellular location">
    <subcellularLocation>
        <location evidence="1">Secreted</location>
        <location evidence="1">Cell wall</location>
    </subcellularLocation>
</comment>
<dbReference type="PANTHER" id="PTHR31707">
    <property type="entry name" value="PECTINESTERASE"/>
    <property type="match status" value="1"/>
</dbReference>
<sequence>MKIMLSFFSNGEQTSKHKILPFFIFLATQSLLCSSILSNPVPSSLSNFSKFPGKLSSAATIFSACKHTPYQADCESSLVSFKSINHNNLPKNHKDVFDISVQFTMEKARSARALAYNITLSERKFHAQFNGGGGITDCLELLDDSVDLLAKVMISSRHGYVDGDHGDGDDVHTWLSAALTNQQTCLESLERYRIKDEKGVMEANSQSLSKSVSNSLALYLSSAKPSNPSNGGRRRRRLLSSGNFPTWVSAAERKLLETPVGEIEAHAVVAKDGSGTHMTISEALGASMAGGGGRTVIHVKAGTYHEYIKIPTKQKNVMLIGDGKGKSVIVGDRNYEDGWTTYESATVGAMGDGFIARDITFLNSAGPSKHQAVALRVGSDKSVIFQCSIIGNQDTLYTLSKRQFYRDTDIYGTVDFIFGDSAVVFQSCNIYARKPASTNVKNFITAQGRSSPDQNTGISIHRCKISAANDLAPVKSKYETYLGRPWKQYSRTVIMQSFIDDSIHRSGWSPWSGGFALKTLYYGEYMNSGPGSSTAFRVKWPGCHPSLTPAEAKAFTVGSFIAGDLWLPATGVSFDSGLLG</sequence>
<evidence type="ECO:0000256" key="5">
    <source>
        <dbReference type="ARBA" id="ARBA00022512"/>
    </source>
</evidence>
<feature type="active site" evidence="8">
    <location>
        <position position="415"/>
    </location>
</feature>
<protein>
    <recommendedName>
        <fullName evidence="9">Pectinesterase</fullName>
        <ecNumber evidence="9">3.1.1.11</ecNumber>
    </recommendedName>
</protein>
<gene>
    <name evidence="11" type="ORF">FEM48_Zijuj07G0037300</name>
</gene>
<dbReference type="InterPro" id="IPR011050">
    <property type="entry name" value="Pectin_lyase_fold/virulence"/>
</dbReference>
<evidence type="ECO:0000259" key="10">
    <source>
        <dbReference type="SMART" id="SM00856"/>
    </source>
</evidence>
<evidence type="ECO:0000256" key="9">
    <source>
        <dbReference type="RuleBase" id="RU000589"/>
    </source>
</evidence>
<keyword evidence="5" id="KW-0134">Cell wall</keyword>
<dbReference type="InterPro" id="IPR000070">
    <property type="entry name" value="Pectinesterase_cat"/>
</dbReference>
<dbReference type="GO" id="GO:0004857">
    <property type="term" value="F:enzyme inhibitor activity"/>
    <property type="evidence" value="ECO:0007669"/>
    <property type="project" value="InterPro"/>
</dbReference>
<dbReference type="Gene3D" id="2.160.20.10">
    <property type="entry name" value="Single-stranded right-handed beta-helix, Pectin lyase-like"/>
    <property type="match status" value="1"/>
</dbReference>
<dbReference type="GO" id="GO:0045490">
    <property type="term" value="P:pectin catabolic process"/>
    <property type="evidence" value="ECO:0007669"/>
    <property type="project" value="UniProtKB-UniRule"/>
</dbReference>
<dbReference type="InterPro" id="IPR012334">
    <property type="entry name" value="Pectin_lyas_fold"/>
</dbReference>
<comment type="similarity">
    <text evidence="4">In the C-terminal section; belongs to the pectinesterase family.</text>
</comment>
<evidence type="ECO:0000313" key="12">
    <source>
        <dbReference type="Proteomes" id="UP000813462"/>
    </source>
</evidence>
<evidence type="ECO:0000256" key="3">
    <source>
        <dbReference type="ARBA" id="ARBA00006027"/>
    </source>
</evidence>
<dbReference type="AlphaFoldDB" id="A0A978V289"/>
<dbReference type="Proteomes" id="UP000813462">
    <property type="component" value="Unassembled WGS sequence"/>
</dbReference>
<dbReference type="FunFam" id="2.160.20.10:FF:000001">
    <property type="entry name" value="Pectinesterase"/>
    <property type="match status" value="1"/>
</dbReference>
<dbReference type="CDD" id="cd15798">
    <property type="entry name" value="PMEI-like_3"/>
    <property type="match status" value="1"/>
</dbReference>
<dbReference type="SUPFAM" id="SSF101148">
    <property type="entry name" value="Plant invertase/pectin methylesterase inhibitor"/>
    <property type="match status" value="1"/>
</dbReference>
<keyword evidence="5" id="KW-0964">Secreted</keyword>
<keyword evidence="6 9" id="KW-0378">Hydrolase</keyword>
<dbReference type="EMBL" id="JAEACU010000007">
    <property type="protein sequence ID" value="KAH7521472.1"/>
    <property type="molecule type" value="Genomic_DNA"/>
</dbReference>
<evidence type="ECO:0000256" key="2">
    <source>
        <dbReference type="ARBA" id="ARBA00005184"/>
    </source>
</evidence>
<dbReference type="InterPro" id="IPR006501">
    <property type="entry name" value="Pectinesterase_inhib_dom"/>
</dbReference>
<dbReference type="SMART" id="SM00856">
    <property type="entry name" value="PMEI"/>
    <property type="match status" value="1"/>
</dbReference>
<comment type="caution">
    <text evidence="11">The sequence shown here is derived from an EMBL/GenBank/DDBJ whole genome shotgun (WGS) entry which is preliminary data.</text>
</comment>
<keyword evidence="7 9" id="KW-0063">Aspartyl esterase</keyword>
<organism evidence="11 12">
    <name type="scientific">Ziziphus jujuba var. spinosa</name>
    <dbReference type="NCBI Taxonomy" id="714518"/>
    <lineage>
        <taxon>Eukaryota</taxon>
        <taxon>Viridiplantae</taxon>
        <taxon>Streptophyta</taxon>
        <taxon>Embryophyta</taxon>
        <taxon>Tracheophyta</taxon>
        <taxon>Spermatophyta</taxon>
        <taxon>Magnoliopsida</taxon>
        <taxon>eudicotyledons</taxon>
        <taxon>Gunneridae</taxon>
        <taxon>Pentapetalae</taxon>
        <taxon>rosids</taxon>
        <taxon>fabids</taxon>
        <taxon>Rosales</taxon>
        <taxon>Rhamnaceae</taxon>
        <taxon>Paliureae</taxon>
        <taxon>Ziziphus</taxon>
    </lineage>
</organism>
<evidence type="ECO:0000256" key="4">
    <source>
        <dbReference type="ARBA" id="ARBA00007786"/>
    </source>
</evidence>
<evidence type="ECO:0000256" key="1">
    <source>
        <dbReference type="ARBA" id="ARBA00004191"/>
    </source>
</evidence>
<evidence type="ECO:0000256" key="7">
    <source>
        <dbReference type="ARBA" id="ARBA00023085"/>
    </source>
</evidence>
<dbReference type="Gene3D" id="1.20.140.40">
    <property type="entry name" value="Invertase/pectin methylesterase inhibitor family protein"/>
    <property type="match status" value="1"/>
</dbReference>
<evidence type="ECO:0000256" key="6">
    <source>
        <dbReference type="ARBA" id="ARBA00022801"/>
    </source>
</evidence>
<dbReference type="Pfam" id="PF01095">
    <property type="entry name" value="Pectinesterase"/>
    <property type="match status" value="1"/>
</dbReference>